<dbReference type="EMBL" id="JBDFQZ010000004">
    <property type="protein sequence ID" value="KAK9733392.1"/>
    <property type="molecule type" value="Genomic_DNA"/>
</dbReference>
<evidence type="ECO:0000256" key="10">
    <source>
        <dbReference type="ARBA" id="ARBA00023180"/>
    </source>
</evidence>
<keyword evidence="6" id="KW-0964">Secreted</keyword>
<evidence type="ECO:0000256" key="16">
    <source>
        <dbReference type="SAM" id="Phobius"/>
    </source>
</evidence>
<evidence type="ECO:0000313" key="19">
    <source>
        <dbReference type="Proteomes" id="UP001443914"/>
    </source>
</evidence>
<dbReference type="PANTHER" id="PTHR31321">
    <property type="entry name" value="ACYL-COA THIOESTER HYDROLASE YBHC-RELATED"/>
    <property type="match status" value="1"/>
</dbReference>
<dbReference type="Proteomes" id="UP001443914">
    <property type="component" value="Unassembled WGS sequence"/>
</dbReference>
<dbReference type="InterPro" id="IPR033131">
    <property type="entry name" value="Pectinesterase_Asp_AS"/>
</dbReference>
<evidence type="ECO:0000256" key="9">
    <source>
        <dbReference type="ARBA" id="ARBA00023085"/>
    </source>
</evidence>
<name>A0AAW1LCY7_SAPOF</name>
<evidence type="ECO:0000256" key="14">
    <source>
        <dbReference type="PROSITE-ProRule" id="PRU10040"/>
    </source>
</evidence>
<reference evidence="18" key="1">
    <citation type="submission" date="2024-03" db="EMBL/GenBank/DDBJ databases">
        <title>WGS assembly of Saponaria officinalis var. Norfolk2.</title>
        <authorList>
            <person name="Jenkins J."/>
            <person name="Shu S."/>
            <person name="Grimwood J."/>
            <person name="Barry K."/>
            <person name="Goodstein D."/>
            <person name="Schmutz J."/>
            <person name="Leebens-Mack J."/>
            <person name="Osbourn A."/>
        </authorList>
    </citation>
    <scope>NUCLEOTIDE SEQUENCE [LARGE SCALE GENOMIC DNA]</scope>
    <source>
        <strain evidence="18">JIC</strain>
    </source>
</reference>
<keyword evidence="9 15" id="KW-0063">Aspartyl esterase</keyword>
<evidence type="ECO:0000256" key="4">
    <source>
        <dbReference type="ARBA" id="ARBA00013229"/>
    </source>
</evidence>
<keyword evidence="16" id="KW-0812">Transmembrane</keyword>
<sequence>MRLKTITLFWVFSTTIALISIMYAIVLTSTSYSSFFPLSRIAEQVTFEGILDVFEHIGDGFRRLFHRRRDHHRRRRKMTCNMSQWMSKLTSLYGVSVVYTVDLDGCGNFTSVQKAVDAVPDFSSSPTLIVVYSGLYREKVTIDANKTNVILQGQGYQTTTIAWNDTSNSTGGTAYSASVTIFSPGFIAYNISFQNTAPQPGPGKVGGQAVALRISSDRAAFYGCGFYGAQDTLNDDHGRHYFKDCFIQGSIDFIFGDARSLYQDCSIKSIAEDDAQGVVSGSITAQGRNSKNENTGFSFVNCTVDGTGQIWLGRAWGDFATVVFSNTYMSDVVSPDGWNDWRDPSRDSTSFFGEYECKGPGASYAKRVSYSRQLKQDEAAPFLDISYIDGNDWLLPNQNLLLPYLDTYVMNE</sequence>
<dbReference type="InterPro" id="IPR012334">
    <property type="entry name" value="Pectin_lyas_fold"/>
</dbReference>
<dbReference type="InterPro" id="IPR000070">
    <property type="entry name" value="Pectinesterase_cat"/>
</dbReference>
<dbReference type="Gene3D" id="2.160.20.10">
    <property type="entry name" value="Single-stranded right-handed beta-helix, Pectin lyase-like"/>
    <property type="match status" value="1"/>
</dbReference>
<evidence type="ECO:0000256" key="12">
    <source>
        <dbReference type="ARBA" id="ARBA00047928"/>
    </source>
</evidence>
<keyword evidence="11" id="KW-0961">Cell wall biogenesis/degradation</keyword>
<organism evidence="18 19">
    <name type="scientific">Saponaria officinalis</name>
    <name type="common">Common soapwort</name>
    <name type="synonym">Lychnis saponaria</name>
    <dbReference type="NCBI Taxonomy" id="3572"/>
    <lineage>
        <taxon>Eukaryota</taxon>
        <taxon>Viridiplantae</taxon>
        <taxon>Streptophyta</taxon>
        <taxon>Embryophyta</taxon>
        <taxon>Tracheophyta</taxon>
        <taxon>Spermatophyta</taxon>
        <taxon>Magnoliopsida</taxon>
        <taxon>eudicotyledons</taxon>
        <taxon>Gunneridae</taxon>
        <taxon>Pentapetalae</taxon>
        <taxon>Caryophyllales</taxon>
        <taxon>Caryophyllaceae</taxon>
        <taxon>Caryophylleae</taxon>
        <taxon>Saponaria</taxon>
    </lineage>
</organism>
<evidence type="ECO:0000256" key="1">
    <source>
        <dbReference type="ARBA" id="ARBA00004191"/>
    </source>
</evidence>
<feature type="domain" description="Pectinesterase catalytic" evidence="17">
    <location>
        <begin position="100"/>
        <end position="391"/>
    </location>
</feature>
<dbReference type="SUPFAM" id="SSF51126">
    <property type="entry name" value="Pectin lyase-like"/>
    <property type="match status" value="1"/>
</dbReference>
<gene>
    <name evidence="18" type="ORF">RND81_04G065200</name>
</gene>
<proteinExistence type="inferred from homology"/>
<dbReference type="Pfam" id="PF01095">
    <property type="entry name" value="Pectinesterase"/>
    <property type="match status" value="1"/>
</dbReference>
<evidence type="ECO:0000256" key="2">
    <source>
        <dbReference type="ARBA" id="ARBA00005184"/>
    </source>
</evidence>
<keyword evidence="10" id="KW-0325">Glycoprotein</keyword>
<keyword evidence="16" id="KW-1133">Transmembrane helix</keyword>
<feature type="active site" evidence="14">
    <location>
        <position position="252"/>
    </location>
</feature>
<dbReference type="GO" id="GO:0045490">
    <property type="term" value="P:pectin catabolic process"/>
    <property type="evidence" value="ECO:0007669"/>
    <property type="project" value="UniProtKB-UniRule"/>
</dbReference>
<keyword evidence="8 15" id="KW-0378">Hydrolase</keyword>
<keyword evidence="5" id="KW-0134">Cell wall</keyword>
<evidence type="ECO:0000259" key="17">
    <source>
        <dbReference type="Pfam" id="PF01095"/>
    </source>
</evidence>
<evidence type="ECO:0000256" key="5">
    <source>
        <dbReference type="ARBA" id="ARBA00022512"/>
    </source>
</evidence>
<protein>
    <recommendedName>
        <fullName evidence="4 15">Pectinesterase</fullName>
        <ecNumber evidence="4 15">3.1.1.11</ecNumber>
    </recommendedName>
</protein>
<dbReference type="AlphaFoldDB" id="A0AAW1LCY7"/>
<comment type="pathway">
    <text evidence="2 15">Glycan metabolism; pectin degradation; 2-dehydro-3-deoxy-D-gluconate from pectin: step 1/5.</text>
</comment>
<keyword evidence="16" id="KW-0472">Membrane</keyword>
<feature type="transmembrane region" description="Helical" evidence="16">
    <location>
        <begin position="7"/>
        <end position="26"/>
    </location>
</feature>
<dbReference type="InterPro" id="IPR011050">
    <property type="entry name" value="Pectin_lyase_fold/virulence"/>
</dbReference>
<evidence type="ECO:0000256" key="11">
    <source>
        <dbReference type="ARBA" id="ARBA00023316"/>
    </source>
</evidence>
<dbReference type="EC" id="3.1.1.11" evidence="4 15"/>
<dbReference type="PANTHER" id="PTHR31321:SF73">
    <property type="entry name" value="PECTINESTERASE 14-RELATED"/>
    <property type="match status" value="1"/>
</dbReference>
<accession>A0AAW1LCY7</accession>
<comment type="function">
    <text evidence="13">Acts in the modification of cell walls via demethylesterification of cell wall pectin.</text>
</comment>
<dbReference type="GO" id="GO:0042545">
    <property type="term" value="P:cell wall modification"/>
    <property type="evidence" value="ECO:0007669"/>
    <property type="project" value="UniProtKB-UniRule"/>
</dbReference>
<keyword evidence="19" id="KW-1185">Reference proteome</keyword>
<comment type="subcellular location">
    <subcellularLocation>
        <location evidence="1">Secreted</location>
        <location evidence="1">Cell wall</location>
    </subcellularLocation>
</comment>
<evidence type="ECO:0000256" key="8">
    <source>
        <dbReference type="ARBA" id="ARBA00022801"/>
    </source>
</evidence>
<comment type="catalytic activity">
    <reaction evidence="12 15">
        <text>[(1-&gt;4)-alpha-D-galacturonosyl methyl ester](n) + n H2O = [(1-&gt;4)-alpha-D-galacturonosyl](n) + n methanol + n H(+)</text>
        <dbReference type="Rhea" id="RHEA:22380"/>
        <dbReference type="Rhea" id="RHEA-COMP:14570"/>
        <dbReference type="Rhea" id="RHEA-COMP:14573"/>
        <dbReference type="ChEBI" id="CHEBI:15377"/>
        <dbReference type="ChEBI" id="CHEBI:15378"/>
        <dbReference type="ChEBI" id="CHEBI:17790"/>
        <dbReference type="ChEBI" id="CHEBI:140522"/>
        <dbReference type="ChEBI" id="CHEBI:140523"/>
        <dbReference type="EC" id="3.1.1.11"/>
    </reaction>
</comment>
<evidence type="ECO:0000256" key="6">
    <source>
        <dbReference type="ARBA" id="ARBA00022525"/>
    </source>
</evidence>
<comment type="similarity">
    <text evidence="3">Belongs to the pectinesterase family.</text>
</comment>
<evidence type="ECO:0000313" key="18">
    <source>
        <dbReference type="EMBL" id="KAK9733392.1"/>
    </source>
</evidence>
<dbReference type="FunFam" id="2.160.20.10:FF:000033">
    <property type="entry name" value="Pectinesterase"/>
    <property type="match status" value="1"/>
</dbReference>
<keyword evidence="7" id="KW-0732">Signal</keyword>
<evidence type="ECO:0000256" key="15">
    <source>
        <dbReference type="RuleBase" id="RU000589"/>
    </source>
</evidence>
<evidence type="ECO:0000256" key="7">
    <source>
        <dbReference type="ARBA" id="ARBA00022729"/>
    </source>
</evidence>
<evidence type="ECO:0000256" key="3">
    <source>
        <dbReference type="ARBA" id="ARBA00008891"/>
    </source>
</evidence>
<dbReference type="PROSITE" id="PS00503">
    <property type="entry name" value="PECTINESTERASE_2"/>
    <property type="match status" value="1"/>
</dbReference>
<comment type="caution">
    <text evidence="18">The sequence shown here is derived from an EMBL/GenBank/DDBJ whole genome shotgun (WGS) entry which is preliminary data.</text>
</comment>
<evidence type="ECO:0000256" key="13">
    <source>
        <dbReference type="ARBA" id="ARBA00057335"/>
    </source>
</evidence>
<dbReference type="GO" id="GO:0030599">
    <property type="term" value="F:pectinesterase activity"/>
    <property type="evidence" value="ECO:0007669"/>
    <property type="project" value="UniProtKB-UniRule"/>
</dbReference>